<evidence type="ECO:0000256" key="1">
    <source>
        <dbReference type="ARBA" id="ARBA00004429"/>
    </source>
</evidence>
<dbReference type="InParanoid" id="A0A6G9I861"/>
<feature type="binding site" evidence="21">
    <location>
        <begin position="31"/>
        <end position="35"/>
    </location>
    <ligand>
        <name>substrate</name>
    </ligand>
</feature>
<dbReference type="EMBL" id="CP050253">
    <property type="protein sequence ID" value="QIQ20396.1"/>
    <property type="molecule type" value="Genomic_DNA"/>
</dbReference>
<evidence type="ECO:0000256" key="19">
    <source>
        <dbReference type="ARBA" id="ARBA00023264"/>
    </source>
</evidence>
<evidence type="ECO:0000256" key="9">
    <source>
        <dbReference type="ARBA" id="ARBA00022692"/>
    </source>
</evidence>
<keyword evidence="11 22" id="KW-0547">Nucleotide-binding</keyword>
<keyword evidence="8 24" id="KW-0808">Transferase</keyword>
<dbReference type="CDD" id="cd14264">
    <property type="entry name" value="DAGK_IM"/>
    <property type="match status" value="1"/>
</dbReference>
<feature type="transmembrane region" description="Helical" evidence="24">
    <location>
        <begin position="36"/>
        <end position="54"/>
    </location>
</feature>
<evidence type="ECO:0000256" key="7">
    <source>
        <dbReference type="ARBA" id="ARBA00022519"/>
    </source>
</evidence>
<feature type="binding site" evidence="23">
    <location>
        <position position="29"/>
    </location>
    <ligand>
        <name>a divalent metal cation</name>
        <dbReference type="ChEBI" id="CHEBI:60240"/>
    </ligand>
</feature>
<dbReference type="InterPro" id="IPR033718">
    <property type="entry name" value="DAGK_prok"/>
</dbReference>
<dbReference type="Proteomes" id="UP000501168">
    <property type="component" value="Chromosome"/>
</dbReference>
<feature type="binding site" evidence="21">
    <location>
        <position position="10"/>
    </location>
    <ligand>
        <name>substrate</name>
    </ligand>
</feature>
<gene>
    <name evidence="25" type="ORF">IPMB12_01090</name>
</gene>
<dbReference type="EC" id="2.7.1.107" evidence="3 24"/>
<feature type="binding site" evidence="22">
    <location>
        <position position="17"/>
    </location>
    <ligand>
        <name>ATP</name>
        <dbReference type="ChEBI" id="CHEBI:30616"/>
    </ligand>
</feature>
<evidence type="ECO:0000256" key="20">
    <source>
        <dbReference type="PIRSR" id="PIRSR600829-1"/>
    </source>
</evidence>
<dbReference type="PANTHER" id="PTHR34299">
    <property type="entry name" value="DIACYLGLYCEROL KINASE"/>
    <property type="match status" value="1"/>
</dbReference>
<feature type="transmembrane region" description="Helical" evidence="24">
    <location>
        <begin position="60"/>
        <end position="80"/>
    </location>
</feature>
<keyword evidence="12 24" id="KW-0418">Kinase</keyword>
<comment type="cofactor">
    <cofactor evidence="23">
        <name>Mg(2+)</name>
        <dbReference type="ChEBI" id="CHEBI:18420"/>
    </cofactor>
    <text evidence="23">Mn(2+), Zn(2+), Cd(2+) and Co(2+) support activity to lesser extents.</text>
</comment>
<feature type="binding site" evidence="23">
    <location>
        <position position="77"/>
    </location>
    <ligand>
        <name>a divalent metal cation</name>
        <dbReference type="ChEBI" id="CHEBI:60240"/>
    </ligand>
</feature>
<keyword evidence="16 24" id="KW-0443">Lipid metabolism</keyword>
<evidence type="ECO:0000313" key="26">
    <source>
        <dbReference type="Proteomes" id="UP000501168"/>
    </source>
</evidence>
<keyword evidence="15 24" id="KW-1133">Transmembrane helix</keyword>
<reference evidence="25 26" key="1">
    <citation type="submission" date="2020-03" db="EMBL/GenBank/DDBJ databases">
        <title>Complete genome sequence of Orbus sp. IPMB12 (BCRC 80908).</title>
        <authorList>
            <person name="Lo W.-S."/>
            <person name="Chang T.-H."/>
            <person name="Kuo C.-H."/>
        </authorList>
    </citation>
    <scope>NUCLEOTIDE SEQUENCE [LARGE SCALE GENOMIC DNA]</scope>
    <source>
        <strain evidence="25 26">IPMB12</strain>
    </source>
</reference>
<keyword evidence="19 24" id="KW-1208">Phospholipid metabolism</keyword>
<feature type="binding site" evidence="22">
    <location>
        <begin position="86"/>
        <end position="88"/>
    </location>
    <ligand>
        <name>ATP</name>
        <dbReference type="ChEBI" id="CHEBI:30616"/>
    </ligand>
</feature>
<dbReference type="Gene3D" id="1.10.287.3610">
    <property type="match status" value="1"/>
</dbReference>
<evidence type="ECO:0000256" key="8">
    <source>
        <dbReference type="ARBA" id="ARBA00022679"/>
    </source>
</evidence>
<dbReference type="GO" id="GO:0005886">
    <property type="term" value="C:plasma membrane"/>
    <property type="evidence" value="ECO:0007669"/>
    <property type="project" value="UniProtKB-SubCell"/>
</dbReference>
<evidence type="ECO:0000256" key="4">
    <source>
        <dbReference type="ARBA" id="ARBA00017575"/>
    </source>
</evidence>
<dbReference type="RefSeq" id="WP_166914106.1">
    <property type="nucleotide sequence ID" value="NZ_CP050253.1"/>
</dbReference>
<dbReference type="AlphaFoldDB" id="A0A6G9I861"/>
<name>A0A6G9I861_9GAMM</name>
<evidence type="ECO:0000256" key="13">
    <source>
        <dbReference type="ARBA" id="ARBA00022840"/>
    </source>
</evidence>
<dbReference type="GO" id="GO:0006654">
    <property type="term" value="P:phosphatidic acid biosynthetic process"/>
    <property type="evidence" value="ECO:0007669"/>
    <property type="project" value="InterPro"/>
</dbReference>
<feature type="transmembrane region" description="Helical" evidence="24">
    <location>
        <begin position="101"/>
        <end position="123"/>
    </location>
</feature>
<dbReference type="GO" id="GO:0005524">
    <property type="term" value="F:ATP binding"/>
    <property type="evidence" value="ECO:0007669"/>
    <property type="project" value="UniProtKB-KW"/>
</dbReference>
<keyword evidence="10 23" id="KW-0479">Metal-binding</keyword>
<sequence>MAAKATGFRRVINATKYSMLGFKAAFKYEAAFRQEFFALIVACVIVMLIDFSIYERILLVGSIGFVMIVELLNSAIEAVVDRIGEERHELSGRAKDLGSAAVFLSIVLTVVLWVYLFACHFFPEV</sequence>
<organism evidence="25 26">
    <name type="scientific">Zophobihabitans entericus</name>
    <dbReference type="NCBI Taxonomy" id="1635327"/>
    <lineage>
        <taxon>Bacteria</taxon>
        <taxon>Pseudomonadati</taxon>
        <taxon>Pseudomonadota</taxon>
        <taxon>Gammaproteobacteria</taxon>
        <taxon>Orbales</taxon>
        <taxon>Orbaceae</taxon>
        <taxon>Zophobihabitans</taxon>
    </lineage>
</organism>
<dbReference type="InterPro" id="IPR036945">
    <property type="entry name" value="DAGK_sf"/>
</dbReference>
<keyword evidence="9 24" id="KW-0812">Transmembrane</keyword>
<comment type="function">
    <text evidence="24">Catalyzes the ATP-dependent phosphorylation of sn-l,2-diacylglycerol (DAG) to phosphatidic acid. Involved in the recycling of diacylglycerol produced as a by-product during membrane-derived oligosaccharide (MDO) biosynthesis.</text>
</comment>
<accession>A0A6G9I861</accession>
<feature type="binding site" evidence="21">
    <location>
        <position position="70"/>
    </location>
    <ligand>
        <name>substrate</name>
    </ligand>
</feature>
<evidence type="ECO:0000256" key="22">
    <source>
        <dbReference type="PIRSR" id="PIRSR600829-3"/>
    </source>
</evidence>
<evidence type="ECO:0000256" key="18">
    <source>
        <dbReference type="ARBA" id="ARBA00023209"/>
    </source>
</evidence>
<protein>
    <recommendedName>
        <fullName evidence="4 24">Diacylglycerol kinase</fullName>
        <ecNumber evidence="3 24">2.7.1.107</ecNumber>
    </recommendedName>
</protein>
<feature type="active site" description="Proton acceptor" evidence="20">
    <location>
        <position position="70"/>
    </location>
</feature>
<keyword evidence="18" id="KW-0594">Phospholipid biosynthesis</keyword>
<feature type="binding site" evidence="21">
    <location>
        <position position="99"/>
    </location>
    <ligand>
        <name>substrate</name>
    </ligand>
</feature>
<keyword evidence="17 24" id="KW-0472">Membrane</keyword>
<keyword evidence="26" id="KW-1185">Reference proteome</keyword>
<feature type="binding site" evidence="22">
    <location>
        <position position="29"/>
    </location>
    <ligand>
        <name>ATP</name>
        <dbReference type="ChEBI" id="CHEBI:30616"/>
    </ligand>
</feature>
<dbReference type="Pfam" id="PF01219">
    <property type="entry name" value="DAGK_prokar"/>
    <property type="match status" value="1"/>
</dbReference>
<evidence type="ECO:0000256" key="21">
    <source>
        <dbReference type="PIRSR" id="PIRSR600829-2"/>
    </source>
</evidence>
<keyword evidence="7 24" id="KW-0997">Cell inner membrane</keyword>
<proteinExistence type="inferred from homology"/>
<dbReference type="GO" id="GO:0004143">
    <property type="term" value="F:ATP-dependent diacylglycerol kinase activity"/>
    <property type="evidence" value="ECO:0007669"/>
    <property type="project" value="UniProtKB-EC"/>
</dbReference>
<evidence type="ECO:0000256" key="11">
    <source>
        <dbReference type="ARBA" id="ARBA00022741"/>
    </source>
</evidence>
<dbReference type="InterPro" id="IPR000829">
    <property type="entry name" value="DAGK"/>
</dbReference>
<feature type="binding site" evidence="22">
    <location>
        <begin position="95"/>
        <end position="96"/>
    </location>
    <ligand>
        <name>ATP</name>
        <dbReference type="ChEBI" id="CHEBI:30616"/>
    </ligand>
</feature>
<evidence type="ECO:0000256" key="2">
    <source>
        <dbReference type="ARBA" id="ARBA00005967"/>
    </source>
</evidence>
<evidence type="ECO:0000256" key="14">
    <source>
        <dbReference type="ARBA" id="ARBA00022842"/>
    </source>
</evidence>
<dbReference type="PROSITE" id="PS01069">
    <property type="entry name" value="DAGK_PROKAR"/>
    <property type="match status" value="1"/>
</dbReference>
<keyword evidence="6" id="KW-0444">Lipid biosynthesis</keyword>
<dbReference type="GO" id="GO:0046872">
    <property type="term" value="F:metal ion binding"/>
    <property type="evidence" value="ECO:0007669"/>
    <property type="project" value="UniProtKB-KW"/>
</dbReference>
<dbReference type="KEGG" id="orb:IPMB12_01090"/>
<evidence type="ECO:0000256" key="12">
    <source>
        <dbReference type="ARBA" id="ARBA00022777"/>
    </source>
</evidence>
<evidence type="ECO:0000256" key="16">
    <source>
        <dbReference type="ARBA" id="ARBA00023098"/>
    </source>
</evidence>
<keyword evidence="5" id="KW-1003">Cell membrane</keyword>
<evidence type="ECO:0000256" key="24">
    <source>
        <dbReference type="RuleBase" id="RU363065"/>
    </source>
</evidence>
<feature type="binding site" evidence="21">
    <location>
        <position position="56"/>
    </location>
    <ligand>
        <name>substrate</name>
    </ligand>
</feature>
<comment type="similarity">
    <text evidence="2 24">Belongs to the bacterial diacylglycerol kinase family.</text>
</comment>
<comment type="catalytic activity">
    <reaction evidence="24">
        <text>a 1,2-diacyl-sn-glycerol + ATP = a 1,2-diacyl-sn-glycero-3-phosphate + ADP + H(+)</text>
        <dbReference type="Rhea" id="RHEA:10272"/>
        <dbReference type="ChEBI" id="CHEBI:15378"/>
        <dbReference type="ChEBI" id="CHEBI:17815"/>
        <dbReference type="ChEBI" id="CHEBI:30616"/>
        <dbReference type="ChEBI" id="CHEBI:58608"/>
        <dbReference type="ChEBI" id="CHEBI:456216"/>
        <dbReference type="EC" id="2.7.1.107"/>
    </reaction>
</comment>
<dbReference type="PANTHER" id="PTHR34299:SF1">
    <property type="entry name" value="DIACYLGLYCEROL KINASE"/>
    <property type="match status" value="1"/>
</dbReference>
<keyword evidence="14 23" id="KW-0460">Magnesium</keyword>
<evidence type="ECO:0000256" key="6">
    <source>
        <dbReference type="ARBA" id="ARBA00022516"/>
    </source>
</evidence>
<dbReference type="FunCoup" id="A0A6G9I861">
    <property type="interactions" value="153"/>
</dbReference>
<evidence type="ECO:0000256" key="5">
    <source>
        <dbReference type="ARBA" id="ARBA00022475"/>
    </source>
</evidence>
<evidence type="ECO:0000256" key="17">
    <source>
        <dbReference type="ARBA" id="ARBA00023136"/>
    </source>
</evidence>
<comment type="subcellular location">
    <subcellularLocation>
        <location evidence="1 24">Cell inner membrane</location>
        <topology evidence="1 24">Multi-pass membrane protein</topology>
    </subcellularLocation>
</comment>
<feature type="binding site" evidence="22">
    <location>
        <position position="77"/>
    </location>
    <ligand>
        <name>ATP</name>
        <dbReference type="ChEBI" id="CHEBI:30616"/>
    </ligand>
</feature>
<evidence type="ECO:0000256" key="15">
    <source>
        <dbReference type="ARBA" id="ARBA00022989"/>
    </source>
</evidence>
<feature type="binding site" evidence="22">
    <location>
        <position position="10"/>
    </location>
    <ligand>
        <name>ATP</name>
        <dbReference type="ChEBI" id="CHEBI:30616"/>
    </ligand>
</feature>
<evidence type="ECO:0000256" key="23">
    <source>
        <dbReference type="PIRSR" id="PIRSR600829-4"/>
    </source>
</evidence>
<evidence type="ECO:0000313" key="25">
    <source>
        <dbReference type="EMBL" id="QIQ20396.1"/>
    </source>
</evidence>
<evidence type="ECO:0000256" key="3">
    <source>
        <dbReference type="ARBA" id="ARBA00012133"/>
    </source>
</evidence>
<keyword evidence="13 22" id="KW-0067">ATP-binding</keyword>
<evidence type="ECO:0000256" key="10">
    <source>
        <dbReference type="ARBA" id="ARBA00022723"/>
    </source>
</evidence>